<dbReference type="Pfam" id="PF19777">
    <property type="entry name" value="DUF6263"/>
    <property type="match status" value="1"/>
</dbReference>
<sequence>MKKLFVLFMFSTAVICTKAQEVNFKLKMPLNQPLKSVVTMKMDMEGEQSMIMDMVTKSTIAATKFENQNYTFENITDAIKMDMDAGVMTMSYDSEKPTEDPMAEMLAAQMKPLIGKKITMILDEKGKMIETNTDEIEGSENPYENMGMTATYPDKPVKVGDTWTSEAENKGMKTKLTNKYVAKTADGHVVETAGDLFNEKEEKIGTMKSTYTVDPETFFTKTATVNMEMDVEGKKVKMNMQMDIQK</sequence>
<organism evidence="1 2">
    <name type="scientific">Sphingobacterium lactis</name>
    <dbReference type="NCBI Taxonomy" id="797291"/>
    <lineage>
        <taxon>Bacteria</taxon>
        <taxon>Pseudomonadati</taxon>
        <taxon>Bacteroidota</taxon>
        <taxon>Sphingobacteriia</taxon>
        <taxon>Sphingobacteriales</taxon>
        <taxon>Sphingobacteriaceae</taxon>
        <taxon>Sphingobacterium</taxon>
    </lineage>
</organism>
<dbReference type="RefSeq" id="WP_146060629.1">
    <property type="nucleotide sequence ID" value="NZ_CP049246.1"/>
</dbReference>
<evidence type="ECO:0000313" key="2">
    <source>
        <dbReference type="Proteomes" id="UP000236731"/>
    </source>
</evidence>
<reference evidence="2" key="1">
    <citation type="submission" date="2016-10" db="EMBL/GenBank/DDBJ databases">
        <authorList>
            <person name="Varghese N."/>
            <person name="Submissions S."/>
        </authorList>
    </citation>
    <scope>NUCLEOTIDE SEQUENCE [LARGE SCALE GENOMIC DNA]</scope>
    <source>
        <strain evidence="2">DSM 22361</strain>
    </source>
</reference>
<name>A0A1H5ZS74_9SPHI</name>
<evidence type="ECO:0000313" key="1">
    <source>
        <dbReference type="EMBL" id="SEG38517.1"/>
    </source>
</evidence>
<dbReference type="EMBL" id="FNUT01000007">
    <property type="protein sequence ID" value="SEG38517.1"/>
    <property type="molecule type" value="Genomic_DNA"/>
</dbReference>
<dbReference type="Proteomes" id="UP000236731">
    <property type="component" value="Unassembled WGS sequence"/>
</dbReference>
<keyword evidence="2" id="KW-1185">Reference proteome</keyword>
<gene>
    <name evidence="1" type="ORF">SAMN05421877_107128</name>
</gene>
<protein>
    <submittedName>
        <fullName evidence="1">Uncharacterized protein</fullName>
    </submittedName>
</protein>
<proteinExistence type="predicted"/>
<dbReference type="InterPro" id="IPR046230">
    <property type="entry name" value="DUF6263"/>
</dbReference>
<dbReference type="AlphaFoldDB" id="A0A1H5ZS74"/>
<dbReference type="OrthoDB" id="701576at2"/>
<accession>A0A1H5ZS74</accession>